<comment type="subcellular location">
    <subcellularLocation>
        <location evidence="1">Cytoplasm</location>
        <location evidence="1">Cytosol</location>
    </subcellularLocation>
    <subcellularLocation>
        <location evidence="18">Nucleus</location>
        <location evidence="18">Nucleolus</location>
    </subcellularLocation>
    <subcellularLocation>
        <location evidence="18">Nucleus</location>
        <location evidence="18">Nucleoplasm</location>
    </subcellularLocation>
</comment>
<dbReference type="PROSITE" id="PS50082">
    <property type="entry name" value="WD_REPEATS_2"/>
    <property type="match status" value="5"/>
</dbReference>
<dbReference type="Pfam" id="PF01808">
    <property type="entry name" value="AICARFT_IMPCHas"/>
    <property type="match status" value="1"/>
</dbReference>
<evidence type="ECO:0000256" key="12">
    <source>
        <dbReference type="ARBA" id="ARBA00022801"/>
    </source>
</evidence>
<dbReference type="GO" id="GO:0000466">
    <property type="term" value="P:maturation of 5.8S rRNA from tricistronic rRNA transcript (SSU-rRNA, 5.8S rRNA, LSU-rRNA)"/>
    <property type="evidence" value="ECO:0007669"/>
    <property type="project" value="UniProtKB-UniRule"/>
</dbReference>
<comment type="catalytic activity">
    <reaction evidence="16">
        <text>IMP + H2O = 5-formamido-1-(5-phospho-D-ribosyl)imidazole-4-carboxamide</text>
        <dbReference type="Rhea" id="RHEA:18445"/>
        <dbReference type="ChEBI" id="CHEBI:15377"/>
        <dbReference type="ChEBI" id="CHEBI:58053"/>
        <dbReference type="ChEBI" id="CHEBI:58467"/>
        <dbReference type="EC" id="3.5.4.10"/>
    </reaction>
</comment>
<dbReference type="Gene3D" id="3.40.50.1380">
    <property type="entry name" value="Methylglyoxal synthase-like domain"/>
    <property type="match status" value="1"/>
</dbReference>
<proteinExistence type="inferred from homology"/>
<dbReference type="SUPFAM" id="SSF52335">
    <property type="entry name" value="Methylglyoxal synthase-like"/>
    <property type="match status" value="1"/>
</dbReference>
<dbReference type="InterPro" id="IPR002695">
    <property type="entry name" value="PurH-like"/>
</dbReference>
<comment type="function">
    <text evidence="17">Bifunctional enzyme that catalyzes the last two steps of purine biosynthesis. Acts as a transformylase that incorporates a formyl group to the AMP analog AICAR (5-amino-1-(5-phospho-beta-D-ribosyl)imidazole-4-carboxamide) to produce the intermediate formyl-AICAR (FAICAR). Also catalyzes the cyclization of FAICAR to IMP.</text>
</comment>
<dbReference type="Pfam" id="PF08154">
    <property type="entry name" value="NLE"/>
    <property type="match status" value="1"/>
</dbReference>
<dbReference type="InterPro" id="IPR001680">
    <property type="entry name" value="WD40_rpt"/>
</dbReference>
<keyword evidence="11" id="KW-0658">Purine biosynthesis</keyword>
<reference evidence="22 23" key="1">
    <citation type="submission" date="2015-07" db="EMBL/GenBank/DDBJ databases">
        <title>Comparative genomics of the Sigatoka disease complex on banana suggests a link between parallel evolutionary changes in Pseudocercospora fijiensis and Pseudocercospora eumusae and increased virulence on the banana host.</title>
        <authorList>
            <person name="Chang T.-C."/>
            <person name="Salvucci A."/>
            <person name="Crous P.W."/>
            <person name="Stergiopoulos I."/>
        </authorList>
    </citation>
    <scope>NUCLEOTIDE SEQUENCE [LARGE SCALE GENOMIC DNA]</scope>
    <source>
        <strain evidence="22 23">CBS 116634</strain>
    </source>
</reference>
<feature type="repeat" description="WD" evidence="19">
    <location>
        <begin position="354"/>
        <end position="396"/>
    </location>
</feature>
<dbReference type="GO" id="GO:0003937">
    <property type="term" value="F:IMP cyclohydrolase activity"/>
    <property type="evidence" value="ECO:0007669"/>
    <property type="project" value="UniProtKB-EC"/>
</dbReference>
<comment type="pathway">
    <text evidence="2">Purine metabolism; IMP biosynthesis via de novo pathway; IMP from 5-formamido-1-(5-phospho-D-ribosyl)imidazole-4-carboxamide: step 1/1.</text>
</comment>
<evidence type="ECO:0000256" key="7">
    <source>
        <dbReference type="ARBA" id="ARBA00022552"/>
    </source>
</evidence>
<keyword evidence="10" id="KW-0677">Repeat</keyword>
<dbReference type="EMBL" id="LFZO01000430">
    <property type="protein sequence ID" value="KXT08568.1"/>
    <property type="molecule type" value="Genomic_DNA"/>
</dbReference>
<dbReference type="GO" id="GO:0005730">
    <property type="term" value="C:nucleolus"/>
    <property type="evidence" value="ECO:0007669"/>
    <property type="project" value="UniProtKB-SubCell"/>
</dbReference>
<dbReference type="InterPro" id="IPR036914">
    <property type="entry name" value="MGS-like_dom_sf"/>
</dbReference>
<evidence type="ECO:0000256" key="17">
    <source>
        <dbReference type="ARBA" id="ARBA00054363"/>
    </source>
</evidence>
<keyword evidence="6 18" id="KW-0690">Ribosome biogenesis</keyword>
<evidence type="ECO:0000256" key="5">
    <source>
        <dbReference type="ARBA" id="ARBA00022490"/>
    </source>
</evidence>
<comment type="function">
    <text evidence="18">Component of the NOP7 complex, which is required for maturation of the 25S and 5.8S ribosomal RNAs and formation of the 60S ribosome.</text>
</comment>
<feature type="domain" description="MGS-like" evidence="21">
    <location>
        <begin position="528"/>
        <end position="678"/>
    </location>
</feature>
<dbReference type="PROSITE" id="PS51855">
    <property type="entry name" value="MGS"/>
    <property type="match status" value="1"/>
</dbReference>
<keyword evidence="12" id="KW-0378">Hydrolase</keyword>
<dbReference type="AlphaFoldDB" id="A0A139I1G6"/>
<dbReference type="InterPro" id="IPR015943">
    <property type="entry name" value="WD40/YVTN_repeat-like_dom_sf"/>
</dbReference>
<evidence type="ECO:0000256" key="6">
    <source>
        <dbReference type="ARBA" id="ARBA00022517"/>
    </source>
</evidence>
<comment type="similarity">
    <text evidence="4">Belongs to the PurH family.</text>
</comment>
<dbReference type="SMART" id="SM00851">
    <property type="entry name" value="MGS"/>
    <property type="match status" value="1"/>
</dbReference>
<keyword evidence="14" id="KW-0511">Multifunctional enzyme</keyword>
<dbReference type="GO" id="GO:0005829">
    <property type="term" value="C:cytosol"/>
    <property type="evidence" value="ECO:0007669"/>
    <property type="project" value="UniProtKB-SubCell"/>
</dbReference>
<evidence type="ECO:0000256" key="3">
    <source>
        <dbReference type="ARBA" id="ARBA00004954"/>
    </source>
</evidence>
<dbReference type="FunFam" id="3.40.140.20:FF:000003">
    <property type="entry name" value="Bifunctional purine biosynthesis protein"/>
    <property type="match status" value="1"/>
</dbReference>
<name>A0A139I1G6_9PEZI</name>
<feature type="repeat" description="WD" evidence="19">
    <location>
        <begin position="167"/>
        <end position="189"/>
    </location>
</feature>
<dbReference type="Pfam" id="PF02142">
    <property type="entry name" value="MGS"/>
    <property type="match status" value="1"/>
</dbReference>
<organism evidence="22 23">
    <name type="scientific">Pseudocercospora musae</name>
    <dbReference type="NCBI Taxonomy" id="113226"/>
    <lineage>
        <taxon>Eukaryota</taxon>
        <taxon>Fungi</taxon>
        <taxon>Dikarya</taxon>
        <taxon>Ascomycota</taxon>
        <taxon>Pezizomycotina</taxon>
        <taxon>Dothideomycetes</taxon>
        <taxon>Dothideomycetidae</taxon>
        <taxon>Mycosphaerellales</taxon>
        <taxon>Mycosphaerellaceae</taxon>
        <taxon>Pseudocercospora</taxon>
    </lineage>
</organism>
<feature type="compositionally biased region" description="Low complexity" evidence="20">
    <location>
        <begin position="230"/>
        <end position="245"/>
    </location>
</feature>
<dbReference type="InterPro" id="IPR024050">
    <property type="entry name" value="AICAR_Tfase_insert_dom_sf"/>
</dbReference>
<dbReference type="PRINTS" id="PR00320">
    <property type="entry name" value="GPROTEINBRPT"/>
</dbReference>
<dbReference type="Gene3D" id="3.40.140.20">
    <property type="match status" value="2"/>
</dbReference>
<dbReference type="UniPathway" id="UPA00074">
    <property type="reaction ID" value="UER00133"/>
</dbReference>
<keyword evidence="13 18" id="KW-0539">Nucleus</keyword>
<evidence type="ECO:0000256" key="19">
    <source>
        <dbReference type="PROSITE-ProRule" id="PRU00221"/>
    </source>
</evidence>
<dbReference type="PROSITE" id="PS50294">
    <property type="entry name" value="WD_REPEATS_REGION"/>
    <property type="match status" value="4"/>
</dbReference>
<protein>
    <recommendedName>
        <fullName evidence="18">Ribosome biogenesis protein YTM1</fullName>
    </recommendedName>
</protein>
<dbReference type="GO" id="GO:0043021">
    <property type="term" value="F:ribonucleoprotein complex binding"/>
    <property type="evidence" value="ECO:0007669"/>
    <property type="project" value="UniProtKB-UniRule"/>
</dbReference>
<accession>A0A139I1G6</accession>
<keyword evidence="8 19" id="KW-0853">WD repeat</keyword>
<dbReference type="InterPro" id="IPR019775">
    <property type="entry name" value="WD40_repeat_CS"/>
</dbReference>
<feature type="repeat" description="WD" evidence="19">
    <location>
        <begin position="267"/>
        <end position="309"/>
    </location>
</feature>
<evidence type="ECO:0000256" key="15">
    <source>
        <dbReference type="ARBA" id="ARBA00050488"/>
    </source>
</evidence>
<dbReference type="Pfam" id="PF00400">
    <property type="entry name" value="WD40"/>
    <property type="match status" value="4"/>
</dbReference>
<evidence type="ECO:0000256" key="1">
    <source>
        <dbReference type="ARBA" id="ARBA00004514"/>
    </source>
</evidence>
<gene>
    <name evidence="18" type="primary">YTM1</name>
    <name evidence="22" type="ORF">AC579_8315</name>
</gene>
<dbReference type="GO" id="GO:0000463">
    <property type="term" value="P:maturation of LSU-rRNA from tricistronic rRNA transcript (SSU-rRNA, 5.8S rRNA, LSU-rRNA)"/>
    <property type="evidence" value="ECO:0007669"/>
    <property type="project" value="UniProtKB-UniRule"/>
</dbReference>
<feature type="region of interest" description="Disordered" evidence="20">
    <location>
        <begin position="230"/>
        <end position="255"/>
    </location>
</feature>
<dbReference type="NCBIfam" id="NF005492">
    <property type="entry name" value="PRK07106.1"/>
    <property type="match status" value="1"/>
</dbReference>
<dbReference type="SMART" id="SM00320">
    <property type="entry name" value="WD40"/>
    <property type="match status" value="6"/>
</dbReference>
<dbReference type="NCBIfam" id="TIGR00355">
    <property type="entry name" value="purH"/>
    <property type="match status" value="1"/>
</dbReference>
<dbReference type="Proteomes" id="UP000073492">
    <property type="component" value="Unassembled WGS sequence"/>
</dbReference>
<evidence type="ECO:0000259" key="21">
    <source>
        <dbReference type="PROSITE" id="PS51855"/>
    </source>
</evidence>
<dbReference type="PANTHER" id="PTHR11692:SF0">
    <property type="entry name" value="BIFUNCTIONAL PURINE BIOSYNTHESIS PROTEIN ATIC"/>
    <property type="match status" value="1"/>
</dbReference>
<sequence length="1127" mass="122921">MAAQTGERASQVRINLKARDSEIELPAESQGSIVVSTDVKRYQLSTLVNKLLGPDKPIPFEFLINGQFLRTSLDDFLTQNGVSAETTLNVEYVKALVPPLHVASYEHDDWVSSVDVSASSDGLSSRILSGSFDGSIRVWDESSQVIATGQWHRSSAQSAKFITPSSIVSAGNDRSIRVWDFKDSDEKDGGELTPKLELLGHKSIVGRIAVNAPSSRILSASSDHTIGLWTTSKSSAPAAPESTSSNKRRKLSGPALSMPQRGALSMLTGHHNHVKDVTFDARDATVAYSGSMDHTIKTWDLTTSSCVTTTPTTYSIFSICHLPSHSLLAAGNTNSTIDLIDLRAQATRLSSLTCIGHTNWIRSISPSPTNAYRFVSASSDSTCKIWDLRSTSQNAAGNAIAKAVYTIERESQKGVKPARGSESAVFGVCWDEKVGIVSGAEDKKRFLAQSIGGLYVLLNTQAMTDDRGRHVLQGVIVWGVTLGHKYATAFQALNWTTSIIANRFSARRIDYTLSSISAFRIDIPKSNDDMPSEAPQKIAILSVYDKTGLLDLAKGLIKQNVRLLASGGTARLIREAGFPVEDVSAITKAPEMLSGRVKTLHPAVHAGILARDLASDEKDLAEQNINKVDYVICNLYPFKDTVAKINVTIPEAVEEIDIGGVTLIRAAAKNHSRVTILSDPEDYHDFLKELAEGEIPEKQRQLYALKAFTHTADYDTAISDFFRKKYAGDGTQQLSLRYGTNPHQKPASAFVTNRNLPFKVLGGSPGYINLLDVLNAWPLVKELDEALGYPAAASFKHVSPAGAAIGVPLSEQEKKVYMVEEIEGLDQSGLAQAYARARGADRMSSFGDVIALSREVDLPTAKIIGKEVSDGVVAPGYTAEALEILKKKKGGKYLVLQMDKAYTPPPQEQRTIYGITLTQNRNDALISPSNTFNSIIVPKESKPLPEPALRDLTVATIALKFTQSNSVCYALNGQVIGLGAGQQSRIHCTRLAGDKADNWWMRFHERTTGIKWKKGTKRADKSNAIDLLCSGIVPESGIERTEWEKNFEEVPTPFTAEERQAWLSKLSEVAVSSDAFFPFTDNVFRVARSGVKYIAAPTGSQNDQACFLSTEQLGITFVEQHIRLFHH</sequence>
<evidence type="ECO:0000313" key="23">
    <source>
        <dbReference type="Proteomes" id="UP000073492"/>
    </source>
</evidence>
<evidence type="ECO:0000256" key="20">
    <source>
        <dbReference type="SAM" id="MobiDB-lite"/>
    </source>
</evidence>
<dbReference type="Gene3D" id="2.130.10.10">
    <property type="entry name" value="YVTN repeat-like/Quinoprotein amine dehydrogenase"/>
    <property type="match status" value="1"/>
</dbReference>
<evidence type="ECO:0000256" key="11">
    <source>
        <dbReference type="ARBA" id="ARBA00022755"/>
    </source>
</evidence>
<feature type="repeat" description="WD" evidence="19">
    <location>
        <begin position="104"/>
        <end position="140"/>
    </location>
</feature>
<comment type="catalytic activity">
    <reaction evidence="15">
        <text>(6R)-10-formyltetrahydrofolate + 5-amino-1-(5-phospho-beta-D-ribosyl)imidazole-4-carboxamide = 5-formamido-1-(5-phospho-D-ribosyl)imidazole-4-carboxamide + (6S)-5,6,7,8-tetrahydrofolate</text>
        <dbReference type="Rhea" id="RHEA:22192"/>
        <dbReference type="ChEBI" id="CHEBI:57453"/>
        <dbReference type="ChEBI" id="CHEBI:58467"/>
        <dbReference type="ChEBI" id="CHEBI:58475"/>
        <dbReference type="ChEBI" id="CHEBI:195366"/>
        <dbReference type="EC" id="2.1.2.3"/>
    </reaction>
</comment>
<dbReference type="CDD" id="cd01421">
    <property type="entry name" value="IMPCH"/>
    <property type="match status" value="1"/>
</dbReference>
<evidence type="ECO:0000256" key="14">
    <source>
        <dbReference type="ARBA" id="ARBA00023268"/>
    </source>
</evidence>
<dbReference type="GO" id="GO:0030687">
    <property type="term" value="C:preribosome, large subunit precursor"/>
    <property type="evidence" value="ECO:0007669"/>
    <property type="project" value="UniProtKB-UniRule"/>
</dbReference>
<evidence type="ECO:0000256" key="10">
    <source>
        <dbReference type="ARBA" id="ARBA00022737"/>
    </source>
</evidence>
<dbReference type="InterPro" id="IPR020472">
    <property type="entry name" value="WD40_PAC1"/>
</dbReference>
<evidence type="ECO:0000256" key="13">
    <source>
        <dbReference type="ARBA" id="ARBA00023242"/>
    </source>
</evidence>
<dbReference type="InterPro" id="IPR024051">
    <property type="entry name" value="AICAR_Tfase_dup_dom_sf"/>
</dbReference>
<evidence type="ECO:0000256" key="16">
    <source>
        <dbReference type="ARBA" id="ARBA00050687"/>
    </source>
</evidence>
<dbReference type="Gene3D" id="1.10.287.440">
    <property type="match status" value="1"/>
</dbReference>
<keyword evidence="9" id="KW-0808">Transferase</keyword>
<dbReference type="HAMAP" id="MF_03029">
    <property type="entry name" value="WDR12"/>
    <property type="match status" value="1"/>
</dbReference>
<dbReference type="STRING" id="113226.A0A139I1G6"/>
<dbReference type="InterPro" id="IPR016193">
    <property type="entry name" value="Cytidine_deaminase-like"/>
</dbReference>
<dbReference type="PROSITE" id="PS00678">
    <property type="entry name" value="WD_REPEATS_1"/>
    <property type="match status" value="2"/>
</dbReference>
<keyword evidence="7 18" id="KW-0698">rRNA processing</keyword>
<dbReference type="PANTHER" id="PTHR11692">
    <property type="entry name" value="BIFUNCTIONAL PURINE BIOSYNTHESIS PROTEIN PURH"/>
    <property type="match status" value="1"/>
</dbReference>
<evidence type="ECO:0000256" key="2">
    <source>
        <dbReference type="ARBA" id="ARBA00004844"/>
    </source>
</evidence>
<evidence type="ECO:0000256" key="4">
    <source>
        <dbReference type="ARBA" id="ARBA00007667"/>
    </source>
</evidence>
<comment type="pathway">
    <text evidence="3">Purine metabolism; IMP biosynthesis via de novo pathway; 5-formamido-1-(5-phospho-D-ribosyl)imidazole-4-carboxamide from 5-amino-1-(5-phospho-D-ribosyl)imidazole-4-carboxamide (10-formyl THF route): step 1/1.</text>
</comment>
<evidence type="ECO:0000256" key="8">
    <source>
        <dbReference type="ARBA" id="ARBA00022574"/>
    </source>
</evidence>
<dbReference type="CDD" id="cd00200">
    <property type="entry name" value="WD40"/>
    <property type="match status" value="1"/>
</dbReference>
<keyword evidence="23" id="KW-1185">Reference proteome</keyword>
<dbReference type="SUPFAM" id="SSF53927">
    <property type="entry name" value="Cytidine deaminase-like"/>
    <property type="match status" value="1"/>
</dbReference>
<keyword evidence="5" id="KW-0963">Cytoplasm</keyword>
<dbReference type="FunFam" id="1.10.287.440:FF:000001">
    <property type="entry name" value="Bifunctional purine biosynthesis protein PURH"/>
    <property type="match status" value="1"/>
</dbReference>
<comment type="subunit">
    <text evidence="18">Component of the NOP7 complex, composed of ERB1, NOP7 and YTM1. Within the NOP7 complex ERB1 appears to interact directly with NOP7 and YTM1. The NOP7 complex also associates with the 66S pre-ribosome.</text>
</comment>
<dbReference type="FunFam" id="3.40.50.1380:FF:000003">
    <property type="entry name" value="Bifunctional purine biosynthesis protein"/>
    <property type="match status" value="1"/>
</dbReference>
<dbReference type="InterPro" id="IPR028599">
    <property type="entry name" value="WDR12/Ytm1"/>
</dbReference>
<dbReference type="InterPro" id="IPR011607">
    <property type="entry name" value="MGS-like_dom"/>
</dbReference>
<dbReference type="GO" id="GO:0004643">
    <property type="term" value="F:phosphoribosylaminoimidazolecarboxamide formyltransferase activity"/>
    <property type="evidence" value="ECO:0007669"/>
    <property type="project" value="UniProtKB-EC"/>
</dbReference>
<dbReference type="SUPFAM" id="SSF50978">
    <property type="entry name" value="WD40 repeat-like"/>
    <property type="match status" value="1"/>
</dbReference>
<evidence type="ECO:0000313" key="22">
    <source>
        <dbReference type="EMBL" id="KXT08568.1"/>
    </source>
</evidence>
<evidence type="ECO:0000256" key="18">
    <source>
        <dbReference type="HAMAP-Rule" id="MF_03029"/>
    </source>
</evidence>
<dbReference type="HAMAP" id="MF_00139">
    <property type="entry name" value="PurH"/>
    <property type="match status" value="1"/>
</dbReference>
<dbReference type="SMART" id="SM00798">
    <property type="entry name" value="AICARFT_IMPCHas"/>
    <property type="match status" value="1"/>
</dbReference>
<dbReference type="GO" id="GO:0005654">
    <property type="term" value="C:nucleoplasm"/>
    <property type="evidence" value="ECO:0007669"/>
    <property type="project" value="UniProtKB-SubCell"/>
</dbReference>
<evidence type="ECO:0000256" key="9">
    <source>
        <dbReference type="ARBA" id="ARBA00022679"/>
    </source>
</evidence>
<comment type="caution">
    <text evidence="22">The sequence shown here is derived from an EMBL/GenBank/DDBJ whole genome shotgun (WGS) entry which is preliminary data.</text>
</comment>
<dbReference type="OrthoDB" id="6017153at2759"/>
<dbReference type="GO" id="GO:0006189">
    <property type="term" value="P:'de novo' IMP biosynthetic process"/>
    <property type="evidence" value="ECO:0007669"/>
    <property type="project" value="UniProtKB-UniPathway"/>
</dbReference>
<dbReference type="InterPro" id="IPR012972">
    <property type="entry name" value="NLE"/>
</dbReference>
<feature type="repeat" description="WD" evidence="19">
    <location>
        <begin position="198"/>
        <end position="239"/>
    </location>
</feature>
<comment type="similarity">
    <text evidence="18">Belongs to the WD repeat WDR12/YTM1 family.</text>
</comment>
<dbReference type="InterPro" id="IPR036322">
    <property type="entry name" value="WD40_repeat_dom_sf"/>
</dbReference>